<feature type="compositionally biased region" description="Low complexity" evidence="1">
    <location>
        <begin position="30"/>
        <end position="45"/>
    </location>
</feature>
<proteinExistence type="predicted"/>
<name>A0A0P9DKF5_9CHLR</name>
<gene>
    <name evidence="2" type="ORF">SE17_27610</name>
</gene>
<dbReference type="AlphaFoldDB" id="A0A0P9DKF5"/>
<keyword evidence="3" id="KW-1185">Reference proteome</keyword>
<accession>A0A0P9DKF5</accession>
<dbReference type="Proteomes" id="UP000050509">
    <property type="component" value="Unassembled WGS sequence"/>
</dbReference>
<feature type="non-terminal residue" evidence="2">
    <location>
        <position position="1"/>
    </location>
</feature>
<comment type="caution">
    <text evidence="2">The sequence shown here is derived from an EMBL/GenBank/DDBJ whole genome shotgun (WGS) entry which is preliminary data.</text>
</comment>
<feature type="compositionally biased region" description="Pro residues" evidence="1">
    <location>
        <begin position="64"/>
        <end position="75"/>
    </location>
</feature>
<feature type="region of interest" description="Disordered" evidence="1">
    <location>
        <begin position="1"/>
        <end position="75"/>
    </location>
</feature>
<dbReference type="EMBL" id="LJCR01001457">
    <property type="protein sequence ID" value="KPV50324.1"/>
    <property type="molecule type" value="Genomic_DNA"/>
</dbReference>
<evidence type="ECO:0000313" key="3">
    <source>
        <dbReference type="Proteomes" id="UP000050509"/>
    </source>
</evidence>
<organism evidence="2 3">
    <name type="scientific">Kouleothrix aurantiaca</name>
    <dbReference type="NCBI Taxonomy" id="186479"/>
    <lineage>
        <taxon>Bacteria</taxon>
        <taxon>Bacillati</taxon>
        <taxon>Chloroflexota</taxon>
        <taxon>Chloroflexia</taxon>
        <taxon>Chloroflexales</taxon>
        <taxon>Roseiflexineae</taxon>
        <taxon>Roseiflexaceae</taxon>
        <taxon>Kouleothrix</taxon>
    </lineage>
</organism>
<evidence type="ECO:0000313" key="2">
    <source>
        <dbReference type="EMBL" id="KPV50324.1"/>
    </source>
</evidence>
<sequence length="211" mass="21602">AGDGPNLAPFSLSDLGLSDDEISSLGLNDAAPEASAAPAQEAAVVPEPPAPEPAAPAQEAAVVPEPPAPEPVAPPMPAAAPVPVAQAPAAAAPAAPAPASGVPTGNDVLDAFLRQLDVDPNNDVLRISVARVIGQLGMAELALKQYRYLIKNSRMLDQIIGELQDMIAYSDDTALLTGLHRALGDAFTKQGRLREAVDAYSWTLGGPRGAR</sequence>
<reference evidence="2 3" key="1">
    <citation type="submission" date="2015-09" db="EMBL/GenBank/DDBJ databases">
        <title>Draft genome sequence of Kouleothrix aurantiaca JCM 19913.</title>
        <authorList>
            <person name="Hemp J."/>
        </authorList>
    </citation>
    <scope>NUCLEOTIDE SEQUENCE [LARGE SCALE GENOMIC DNA]</scope>
    <source>
        <strain evidence="2 3">COM-B</strain>
    </source>
</reference>
<protein>
    <submittedName>
        <fullName evidence="2">Uncharacterized protein</fullName>
    </submittedName>
</protein>
<evidence type="ECO:0000256" key="1">
    <source>
        <dbReference type="SAM" id="MobiDB-lite"/>
    </source>
</evidence>